<evidence type="ECO:0000256" key="4">
    <source>
        <dbReference type="ARBA" id="ARBA00023002"/>
    </source>
</evidence>
<dbReference type="Pfam" id="PF00815">
    <property type="entry name" value="Histidinol_dh"/>
    <property type="match status" value="1"/>
</dbReference>
<protein>
    <submittedName>
        <fullName evidence="8">Histidinol dehydrogenase</fullName>
        <ecNumber evidence="8">1.1.1.23</ecNumber>
    </submittedName>
</protein>
<evidence type="ECO:0000256" key="7">
    <source>
        <dbReference type="SAM" id="MobiDB-lite"/>
    </source>
</evidence>
<dbReference type="InterPro" id="IPR016161">
    <property type="entry name" value="Ald_DH/histidinol_DH"/>
</dbReference>
<evidence type="ECO:0000313" key="8">
    <source>
        <dbReference type="EMBL" id="MCW8085686.1"/>
    </source>
</evidence>
<evidence type="ECO:0000256" key="2">
    <source>
        <dbReference type="ARBA" id="ARBA00022723"/>
    </source>
</evidence>
<dbReference type="PROSITE" id="PS00611">
    <property type="entry name" value="HISOL_DEHYDROGENASE"/>
    <property type="match status" value="1"/>
</dbReference>
<dbReference type="EMBL" id="JAPFQI010000004">
    <property type="protein sequence ID" value="MCW8085686.1"/>
    <property type="molecule type" value="Genomic_DNA"/>
</dbReference>
<keyword evidence="4 5" id="KW-0560">Oxidoreductase</keyword>
<dbReference type="Proteomes" id="UP001526430">
    <property type="component" value="Unassembled WGS sequence"/>
</dbReference>
<proteinExistence type="inferred from homology"/>
<gene>
    <name evidence="8" type="primary">hisD</name>
    <name evidence="8" type="ORF">OF850_08620</name>
</gene>
<evidence type="ECO:0000313" key="9">
    <source>
        <dbReference type="Proteomes" id="UP001526430"/>
    </source>
</evidence>
<comment type="cofactor">
    <cofactor evidence="1">
        <name>Zn(2+)</name>
        <dbReference type="ChEBI" id="CHEBI:29105"/>
    </cofactor>
</comment>
<dbReference type="CDD" id="cd06572">
    <property type="entry name" value="Histidinol_dh"/>
    <property type="match status" value="1"/>
</dbReference>
<dbReference type="SUPFAM" id="SSF53720">
    <property type="entry name" value="ALDH-like"/>
    <property type="match status" value="1"/>
</dbReference>
<dbReference type="NCBIfam" id="TIGR00069">
    <property type="entry name" value="hisD"/>
    <property type="match status" value="1"/>
</dbReference>
<dbReference type="PANTHER" id="PTHR21256">
    <property type="entry name" value="HISTIDINOL DEHYDROGENASE HDH"/>
    <property type="match status" value="1"/>
</dbReference>
<dbReference type="RefSeq" id="WP_301589621.1">
    <property type="nucleotide sequence ID" value="NZ_JAPFQI010000004.1"/>
</dbReference>
<dbReference type="EC" id="1.1.1.23" evidence="8"/>
<evidence type="ECO:0000256" key="6">
    <source>
        <dbReference type="RuleBase" id="RU004175"/>
    </source>
</evidence>
<dbReference type="Gene3D" id="1.20.5.1300">
    <property type="match status" value="1"/>
</dbReference>
<dbReference type="InterPro" id="IPR012131">
    <property type="entry name" value="Hstdl_DH"/>
</dbReference>
<sequence>MARRYLKQARPPAPGDRRALEDRVRQILDDIAANRDDAVRRYAREFDRWESPEFRVSEDQIRRVARDLPETFKEDFAYAHARVTDFARAQRDSLGEFETEIEPGIILGQKQIPVGKAGCYIPGGKYPLISAAIMSVATAKVAGVGHVVGAAPPRDAEGIYPQTLYALHASGADEIYCIGGVQALASMAFGCIGMTSRDMITGPGNAFVAEAKRQLFGTVGIDLLAGPTEILVIADDSADPALVATDLLGQAEHGPDSPAWLVTTSARLGETVLKEIALQLETLPTAAIAGKAWESLGEIIVVDSDEEAATVSDEYAPEHLEVQTARDDWFLARLRNYGSLFLGEQSTVAYGDKGVGTNHTLPTGRAARYTGGLWVGKFIKTVTWQRLSDDASRRIAPIMGRICHEEGMLAHEKTADVRFARYAPKNVQGTD</sequence>
<comment type="similarity">
    <text evidence="5 6">Belongs to the histidinol dehydrogenase family.</text>
</comment>
<dbReference type="InterPro" id="IPR001692">
    <property type="entry name" value="Histidinol_DH_CS"/>
</dbReference>
<dbReference type="PANTHER" id="PTHR21256:SF14">
    <property type="entry name" value="HISTIDINOL DEHYDROGENASE"/>
    <property type="match status" value="1"/>
</dbReference>
<reference evidence="8 9" key="1">
    <citation type="submission" date="2022-10" db="EMBL/GenBank/DDBJ databases">
        <title>Roseococcus glaciei nov., sp. nov., isolated from glacier.</title>
        <authorList>
            <person name="Liu Q."/>
            <person name="Xin Y.-H."/>
        </authorList>
    </citation>
    <scope>NUCLEOTIDE SEQUENCE [LARGE SCALE GENOMIC DNA]</scope>
    <source>
        <strain evidence="8 9">MDT2-1-1</strain>
    </source>
</reference>
<accession>A0ABT3NU50</accession>
<name>A0ABT3NU50_9PROT</name>
<dbReference type="GO" id="GO:0004399">
    <property type="term" value="F:histidinol dehydrogenase activity"/>
    <property type="evidence" value="ECO:0007669"/>
    <property type="project" value="UniProtKB-EC"/>
</dbReference>
<evidence type="ECO:0000256" key="1">
    <source>
        <dbReference type="ARBA" id="ARBA00001947"/>
    </source>
</evidence>
<keyword evidence="9" id="KW-1185">Reference proteome</keyword>
<dbReference type="Gene3D" id="3.40.50.1980">
    <property type="entry name" value="Nitrogenase molybdenum iron protein domain"/>
    <property type="match status" value="2"/>
</dbReference>
<evidence type="ECO:0000256" key="3">
    <source>
        <dbReference type="ARBA" id="ARBA00022833"/>
    </source>
</evidence>
<keyword evidence="3" id="KW-0862">Zinc</keyword>
<dbReference type="PIRSF" id="PIRSF000099">
    <property type="entry name" value="Histidinol_dh"/>
    <property type="match status" value="1"/>
</dbReference>
<feature type="region of interest" description="Disordered" evidence="7">
    <location>
        <begin position="1"/>
        <end position="20"/>
    </location>
</feature>
<dbReference type="InterPro" id="IPR022695">
    <property type="entry name" value="Histidinol_DH_monofunct"/>
</dbReference>
<dbReference type="PRINTS" id="PR00083">
    <property type="entry name" value="HOLDHDRGNASE"/>
</dbReference>
<keyword evidence="2" id="KW-0479">Metal-binding</keyword>
<comment type="caution">
    <text evidence="8">The sequence shown here is derived from an EMBL/GenBank/DDBJ whole genome shotgun (WGS) entry which is preliminary data.</text>
</comment>
<evidence type="ECO:0000256" key="5">
    <source>
        <dbReference type="PIRNR" id="PIRNR000099"/>
    </source>
</evidence>
<organism evidence="8 9">
    <name type="scientific">Sabulicella glaciei</name>
    <dbReference type="NCBI Taxonomy" id="2984948"/>
    <lineage>
        <taxon>Bacteria</taxon>
        <taxon>Pseudomonadati</taxon>
        <taxon>Pseudomonadota</taxon>
        <taxon>Alphaproteobacteria</taxon>
        <taxon>Acetobacterales</taxon>
        <taxon>Acetobacteraceae</taxon>
        <taxon>Sabulicella</taxon>
    </lineage>
</organism>